<keyword evidence="4" id="KW-1185">Reference proteome</keyword>
<accession>A0A8K0ER56</accession>
<feature type="compositionally biased region" description="Polar residues" evidence="2">
    <location>
        <begin position="477"/>
        <end position="486"/>
    </location>
</feature>
<dbReference type="OrthoDB" id="337660at2759"/>
<feature type="compositionally biased region" description="Basic and acidic residues" evidence="2">
    <location>
        <begin position="459"/>
        <end position="468"/>
    </location>
</feature>
<evidence type="ECO:0000256" key="2">
    <source>
        <dbReference type="SAM" id="MobiDB-lite"/>
    </source>
</evidence>
<dbReference type="Proteomes" id="UP000838412">
    <property type="component" value="Chromosome 4"/>
</dbReference>
<sequence length="486" mass="53061">MPLFETIGLGGEKTAVVIDIGTSYTKLGFAGECGPRAIIPSEVKILQTGKVVRLEDYYNTNQDELFAVLVEFLHQMYFRYLLINPRDRRVLIAESVLVPTSFRDTLAKVLFRHFEVPSVMFAPSHMLTLLTLGINTALVMDVGYADTLVLPISFYHTLNMMCLGKECFYFFSAIRYIYEGVAVLGSWQSLPLGGRAIHKRLESLLLAESTVATEGGSELPLSSVVGTVQEDMLEDIKVRTCFVCSMERSRKVQDAAMAQLGLIDPSQAGQPPTPPPSVEFPLDGAKILKINGSIRESSTEVLFEQDNELQSVATLILDAIIKSPIDTRKELAENLVVTGGTALLPGFMHRLMQELNTLRQSPKYSSKLAFGSFKIHNPPAQPNCVPWLGGAIFAATEALASHSFTKDIQYEGPHIPDWCSLNNKDFFTEGVVEKTPVSLPTLRKTLEAIKSSTGLGAKGGKESGKESGKGSAATTVKLETSGESTT</sequence>
<dbReference type="PANTHER" id="PTHR11937">
    <property type="entry name" value="ACTIN"/>
    <property type="match status" value="1"/>
</dbReference>
<organism evidence="3 4">
    <name type="scientific">Branchiostoma lanceolatum</name>
    <name type="common">Common lancelet</name>
    <name type="synonym">Amphioxus lanceolatum</name>
    <dbReference type="NCBI Taxonomy" id="7740"/>
    <lineage>
        <taxon>Eukaryota</taxon>
        <taxon>Metazoa</taxon>
        <taxon>Chordata</taxon>
        <taxon>Cephalochordata</taxon>
        <taxon>Leptocardii</taxon>
        <taxon>Amphioxiformes</taxon>
        <taxon>Branchiostomatidae</taxon>
        <taxon>Branchiostoma</taxon>
    </lineage>
</organism>
<reference evidence="3" key="1">
    <citation type="submission" date="2022-01" db="EMBL/GenBank/DDBJ databases">
        <authorList>
            <person name="Braso-Vives M."/>
        </authorList>
    </citation>
    <scope>NUCLEOTIDE SEQUENCE</scope>
</reference>
<dbReference type="SMART" id="SM00268">
    <property type="entry name" value="ACTIN"/>
    <property type="match status" value="1"/>
</dbReference>
<evidence type="ECO:0000313" key="3">
    <source>
        <dbReference type="EMBL" id="CAH1263245.1"/>
    </source>
</evidence>
<name>A0A8K0ER56_BRALA</name>
<dbReference type="Pfam" id="PF00022">
    <property type="entry name" value="Actin"/>
    <property type="match status" value="2"/>
</dbReference>
<dbReference type="AlphaFoldDB" id="A0A8K0ER56"/>
<proteinExistence type="inferred from homology"/>
<dbReference type="InterPro" id="IPR004000">
    <property type="entry name" value="Actin"/>
</dbReference>
<dbReference type="SUPFAM" id="SSF53067">
    <property type="entry name" value="Actin-like ATPase domain"/>
    <property type="match status" value="2"/>
</dbReference>
<dbReference type="InterPro" id="IPR043129">
    <property type="entry name" value="ATPase_NBD"/>
</dbReference>
<feature type="region of interest" description="Disordered" evidence="2">
    <location>
        <begin position="450"/>
        <end position="486"/>
    </location>
</feature>
<dbReference type="CDD" id="cd10207">
    <property type="entry name" value="ASKHA_NBD_Arp10"/>
    <property type="match status" value="1"/>
</dbReference>
<evidence type="ECO:0000256" key="1">
    <source>
        <dbReference type="RuleBase" id="RU000487"/>
    </source>
</evidence>
<comment type="similarity">
    <text evidence="1">Belongs to the actin family.</text>
</comment>
<dbReference type="Gene3D" id="3.30.420.40">
    <property type="match status" value="2"/>
</dbReference>
<gene>
    <name evidence="3" type="primary">ACTR10</name>
    <name evidence="3" type="ORF">BLAG_LOCUS17993</name>
</gene>
<dbReference type="Gene3D" id="3.90.640.10">
    <property type="entry name" value="Actin, Chain A, domain 4"/>
    <property type="match status" value="1"/>
</dbReference>
<dbReference type="EMBL" id="OV696689">
    <property type="protein sequence ID" value="CAH1263245.1"/>
    <property type="molecule type" value="Genomic_DNA"/>
</dbReference>
<protein>
    <submittedName>
        <fullName evidence="3">ACTR10 protein</fullName>
    </submittedName>
</protein>
<evidence type="ECO:0000313" key="4">
    <source>
        <dbReference type="Proteomes" id="UP000838412"/>
    </source>
</evidence>